<feature type="site" description="Interaction with DNA substrate" evidence="7">
    <location>
        <position position="247"/>
    </location>
</feature>
<feature type="site" description="Transition state stabilizer" evidence="7">
    <location>
        <position position="148"/>
    </location>
</feature>
<feature type="domain" description="Endonuclease/exonuclease/phosphatase" evidence="8">
    <location>
        <begin position="4"/>
        <end position="247"/>
    </location>
</feature>
<dbReference type="EMBL" id="JAPDOD010000018">
    <property type="protein sequence ID" value="MDA0162422.1"/>
    <property type="molecule type" value="Genomic_DNA"/>
</dbReference>
<keyword evidence="6" id="KW-0464">Manganese</keyword>
<comment type="cofactor">
    <cofactor evidence="6">
        <name>Mg(2+)</name>
        <dbReference type="ChEBI" id="CHEBI:18420"/>
    </cofactor>
    <cofactor evidence="6">
        <name>Mn(2+)</name>
        <dbReference type="ChEBI" id="CHEBI:29035"/>
    </cofactor>
    <text evidence="6">Probably binds two magnesium or manganese ions per subunit.</text>
</comment>
<evidence type="ECO:0000256" key="7">
    <source>
        <dbReference type="PIRSR" id="PIRSR604808-3"/>
    </source>
</evidence>
<dbReference type="NCBIfam" id="TIGR00633">
    <property type="entry name" value="xth"/>
    <property type="match status" value="1"/>
</dbReference>
<proteinExistence type="inferred from homology"/>
<feature type="binding site" evidence="6">
    <location>
        <position position="246"/>
    </location>
    <ligand>
        <name>Mg(2+)</name>
        <dbReference type="ChEBI" id="CHEBI:18420"/>
        <label>1</label>
    </ligand>
</feature>
<comment type="similarity">
    <text evidence="1">Belongs to the DNA repair enzymes AP/ExoA family.</text>
</comment>
<keyword evidence="4 6" id="KW-0460">Magnesium</keyword>
<feature type="active site" evidence="5">
    <location>
        <position position="107"/>
    </location>
</feature>
<evidence type="ECO:0000256" key="5">
    <source>
        <dbReference type="PIRSR" id="PIRSR604808-1"/>
    </source>
</evidence>
<evidence type="ECO:0000256" key="3">
    <source>
        <dbReference type="ARBA" id="ARBA00022801"/>
    </source>
</evidence>
<evidence type="ECO:0000256" key="2">
    <source>
        <dbReference type="ARBA" id="ARBA00022723"/>
    </source>
</evidence>
<evidence type="ECO:0000259" key="8">
    <source>
        <dbReference type="Pfam" id="PF03372"/>
    </source>
</evidence>
<protein>
    <submittedName>
        <fullName evidence="9">Exodeoxyribonuclease III</fullName>
    </submittedName>
</protein>
<evidence type="ECO:0000313" key="10">
    <source>
        <dbReference type="Proteomes" id="UP001149140"/>
    </source>
</evidence>
<dbReference type="NCBIfam" id="TIGR00195">
    <property type="entry name" value="exoDNase_III"/>
    <property type="match status" value="1"/>
</dbReference>
<dbReference type="Proteomes" id="UP001149140">
    <property type="component" value="Unassembled WGS sequence"/>
</dbReference>
<feature type="site" description="Important for catalytic activity" evidence="7">
    <location>
        <position position="217"/>
    </location>
</feature>
<evidence type="ECO:0000256" key="6">
    <source>
        <dbReference type="PIRSR" id="PIRSR604808-2"/>
    </source>
</evidence>
<accession>A0A9X3S2L7</accession>
<dbReference type="InterPro" id="IPR005135">
    <property type="entry name" value="Endo/exonuclease/phosphatase"/>
</dbReference>
<feature type="binding site" evidence="6">
    <location>
        <position position="7"/>
    </location>
    <ligand>
        <name>Mg(2+)</name>
        <dbReference type="ChEBI" id="CHEBI:18420"/>
        <label>1</label>
    </ligand>
</feature>
<keyword evidence="2 6" id="KW-0479">Metal-binding</keyword>
<dbReference type="Pfam" id="PF03372">
    <property type="entry name" value="Exo_endo_phos"/>
    <property type="match status" value="1"/>
</dbReference>
<dbReference type="PANTHER" id="PTHR43250">
    <property type="entry name" value="EXODEOXYRIBONUCLEASE III"/>
    <property type="match status" value="1"/>
</dbReference>
<feature type="binding site" evidence="6">
    <location>
        <position position="34"/>
    </location>
    <ligand>
        <name>Mg(2+)</name>
        <dbReference type="ChEBI" id="CHEBI:18420"/>
        <label>1</label>
    </ligand>
</feature>
<reference evidence="9" key="1">
    <citation type="submission" date="2022-10" db="EMBL/GenBank/DDBJ databases">
        <title>The WGS of Solirubrobacter ginsenosidimutans DSM 21036.</title>
        <authorList>
            <person name="Jiang Z."/>
        </authorList>
    </citation>
    <scope>NUCLEOTIDE SEQUENCE</scope>
    <source>
        <strain evidence="9">DSM 21036</strain>
    </source>
</reference>
<dbReference type="GO" id="GO:0006281">
    <property type="term" value="P:DNA repair"/>
    <property type="evidence" value="ECO:0007669"/>
    <property type="project" value="InterPro"/>
</dbReference>
<dbReference type="GO" id="GO:0004519">
    <property type="term" value="F:endonuclease activity"/>
    <property type="evidence" value="ECO:0007669"/>
    <property type="project" value="InterPro"/>
</dbReference>
<evidence type="ECO:0000256" key="4">
    <source>
        <dbReference type="ARBA" id="ARBA00022842"/>
    </source>
</evidence>
<dbReference type="PROSITE" id="PS00726">
    <property type="entry name" value="AP_NUCLEASE_F1_1"/>
    <property type="match status" value="1"/>
</dbReference>
<dbReference type="GO" id="GO:0008311">
    <property type="term" value="F:double-stranded DNA 3'-5' DNA exonuclease activity"/>
    <property type="evidence" value="ECO:0007669"/>
    <property type="project" value="InterPro"/>
</dbReference>
<dbReference type="AlphaFoldDB" id="A0A9X3S2L7"/>
<dbReference type="InterPro" id="IPR020847">
    <property type="entry name" value="AP_endonuclease_F1_BS"/>
</dbReference>
<keyword evidence="3" id="KW-0378">Hydrolase</keyword>
<dbReference type="InterPro" id="IPR004808">
    <property type="entry name" value="AP_endonuc_1"/>
</dbReference>
<comment type="caution">
    <text evidence="9">The sequence shown here is derived from an EMBL/GenBank/DDBJ whole genome shotgun (WGS) entry which is preliminary data.</text>
</comment>
<feature type="binding site" evidence="6">
    <location>
        <position position="146"/>
    </location>
    <ligand>
        <name>Mg(2+)</name>
        <dbReference type="ChEBI" id="CHEBI:18420"/>
        <label>1</label>
    </ligand>
</feature>
<dbReference type="PANTHER" id="PTHR43250:SF2">
    <property type="entry name" value="EXODEOXYRIBONUCLEASE III"/>
    <property type="match status" value="1"/>
</dbReference>
<evidence type="ECO:0000256" key="1">
    <source>
        <dbReference type="ARBA" id="ARBA00007092"/>
    </source>
</evidence>
<keyword evidence="10" id="KW-1185">Reference proteome</keyword>
<dbReference type="SUPFAM" id="SSF56219">
    <property type="entry name" value="DNase I-like"/>
    <property type="match status" value="1"/>
</dbReference>
<gene>
    <name evidence="9" type="ORF">OM076_19270</name>
</gene>
<feature type="active site" description="Proton donor/acceptor" evidence="5">
    <location>
        <position position="146"/>
    </location>
</feature>
<organism evidence="9 10">
    <name type="scientific">Solirubrobacter ginsenosidimutans</name>
    <dbReference type="NCBI Taxonomy" id="490573"/>
    <lineage>
        <taxon>Bacteria</taxon>
        <taxon>Bacillati</taxon>
        <taxon>Actinomycetota</taxon>
        <taxon>Thermoleophilia</taxon>
        <taxon>Solirubrobacterales</taxon>
        <taxon>Solirubrobacteraceae</taxon>
        <taxon>Solirubrobacter</taxon>
    </lineage>
</organism>
<dbReference type="InterPro" id="IPR037493">
    <property type="entry name" value="ExoIII-like"/>
</dbReference>
<feature type="binding site" evidence="6">
    <location>
        <position position="247"/>
    </location>
    <ligand>
        <name>Mg(2+)</name>
        <dbReference type="ChEBI" id="CHEBI:18420"/>
        <label>1</label>
    </ligand>
</feature>
<sequence length="255" mass="28048">MKIATWNVNSLNVRMPRVLEFLDLHAPDLLLMQETKVDPDKFPDLAFAEAGYHAVHHSAGRWAGVAIAAPAATELTDVRTGLDGEPDADEARWLEATAGTVRVITTYVPNGRAVDTPFYEGKLRFLDAAAERVRALSAGELVVAGDFNVCPSDLDVYDPAAFVGETHVTPAERERFQALLDAGTVDSFRELHTDEPGFTWWDYRAGHFHKKLGLRIDAILASQALAGRLTECGIDRNFRKGPKPSDHAPLIAEFQ</sequence>
<dbReference type="InterPro" id="IPR036691">
    <property type="entry name" value="Endo/exonu/phosph_ase_sf"/>
</dbReference>
<feature type="active site" description="Proton acceptor" evidence="5">
    <location>
        <position position="247"/>
    </location>
</feature>
<dbReference type="GO" id="GO:0046872">
    <property type="term" value="F:metal ion binding"/>
    <property type="evidence" value="ECO:0007669"/>
    <property type="project" value="UniProtKB-KW"/>
</dbReference>
<name>A0A9X3S2L7_9ACTN</name>
<dbReference type="CDD" id="cd09086">
    <property type="entry name" value="ExoIII-like_AP-endo"/>
    <property type="match status" value="1"/>
</dbReference>
<dbReference type="GO" id="GO:0003677">
    <property type="term" value="F:DNA binding"/>
    <property type="evidence" value="ECO:0007669"/>
    <property type="project" value="InterPro"/>
</dbReference>
<dbReference type="RefSeq" id="WP_270041662.1">
    <property type="nucleotide sequence ID" value="NZ_JAPDOD010000018.1"/>
</dbReference>
<dbReference type="PROSITE" id="PS51435">
    <property type="entry name" value="AP_NUCLEASE_F1_4"/>
    <property type="match status" value="1"/>
</dbReference>
<feature type="binding site" evidence="6">
    <location>
        <position position="148"/>
    </location>
    <ligand>
        <name>Mg(2+)</name>
        <dbReference type="ChEBI" id="CHEBI:18420"/>
        <label>1</label>
    </ligand>
</feature>
<dbReference type="Gene3D" id="3.60.10.10">
    <property type="entry name" value="Endonuclease/exonuclease/phosphatase"/>
    <property type="match status" value="1"/>
</dbReference>
<evidence type="ECO:0000313" key="9">
    <source>
        <dbReference type="EMBL" id="MDA0162422.1"/>
    </source>
</evidence>